<evidence type="ECO:0000259" key="1">
    <source>
        <dbReference type="Pfam" id="PF08241"/>
    </source>
</evidence>
<dbReference type="Pfam" id="PF08241">
    <property type="entry name" value="Methyltransf_11"/>
    <property type="match status" value="1"/>
</dbReference>
<organism evidence="2 3">
    <name type="scientific">Sinanodonta woodiana</name>
    <name type="common">Chinese pond mussel</name>
    <name type="synonym">Anodonta woodiana</name>
    <dbReference type="NCBI Taxonomy" id="1069815"/>
    <lineage>
        <taxon>Eukaryota</taxon>
        <taxon>Metazoa</taxon>
        <taxon>Spiralia</taxon>
        <taxon>Lophotrochozoa</taxon>
        <taxon>Mollusca</taxon>
        <taxon>Bivalvia</taxon>
        <taxon>Autobranchia</taxon>
        <taxon>Heteroconchia</taxon>
        <taxon>Palaeoheterodonta</taxon>
        <taxon>Unionida</taxon>
        <taxon>Unionoidea</taxon>
        <taxon>Unionidae</taxon>
        <taxon>Unioninae</taxon>
        <taxon>Sinanodonta</taxon>
    </lineage>
</organism>
<protein>
    <recommendedName>
        <fullName evidence="1">Methyltransferase type 11 domain-containing protein</fullName>
    </recommendedName>
</protein>
<reference evidence="2 3" key="1">
    <citation type="submission" date="2024-11" db="EMBL/GenBank/DDBJ databases">
        <title>Chromosome-level genome assembly of the freshwater bivalve Anodonta woodiana.</title>
        <authorList>
            <person name="Chen X."/>
        </authorList>
    </citation>
    <scope>NUCLEOTIDE SEQUENCE [LARGE SCALE GENOMIC DNA]</scope>
    <source>
        <strain evidence="2">MN2024</strain>
        <tissue evidence="2">Gills</tissue>
    </source>
</reference>
<dbReference type="Gene3D" id="3.40.50.150">
    <property type="entry name" value="Vaccinia Virus protein VP39"/>
    <property type="match status" value="1"/>
</dbReference>
<dbReference type="SUPFAM" id="SSF53335">
    <property type="entry name" value="S-adenosyl-L-methionine-dependent methyltransferases"/>
    <property type="match status" value="1"/>
</dbReference>
<name>A0ABD3WC50_SINWO</name>
<dbReference type="InterPro" id="IPR013216">
    <property type="entry name" value="Methyltransf_11"/>
</dbReference>
<dbReference type="InterPro" id="IPR029063">
    <property type="entry name" value="SAM-dependent_MTases_sf"/>
</dbReference>
<evidence type="ECO:0000313" key="3">
    <source>
        <dbReference type="Proteomes" id="UP001634394"/>
    </source>
</evidence>
<comment type="caution">
    <text evidence="2">The sequence shown here is derived from an EMBL/GenBank/DDBJ whole genome shotgun (WGS) entry which is preliminary data.</text>
</comment>
<dbReference type="AlphaFoldDB" id="A0ABD3WC50"/>
<evidence type="ECO:0000313" key="2">
    <source>
        <dbReference type="EMBL" id="KAL3871484.1"/>
    </source>
</evidence>
<dbReference type="Proteomes" id="UP001634394">
    <property type="component" value="Unassembled WGS sequence"/>
</dbReference>
<gene>
    <name evidence="2" type="ORF">ACJMK2_039479</name>
</gene>
<sequence length="398" mass="44894">MSANTILPTATKGNKNFDFNGVFRDVHNDAAREQLDKARKLVTENKLDEAVAVLNAASDAATDNHDIRNLKLTSSEVSRYKKALIPPDTPTADKLDWDVINARPVQIFFERFEDLPQSVFFLKSSKSETPILGRRILSHQFVNGKIRELHCSHVTPSMILGKVVDQRIKEDGFVVYYRALVPEEKNLLMKYVLESGIQDAELVYPLPALIPPNKTEICSPEEGWDIDEEFALQLGEGEVYLREYSIRFLKTLGRDDLRLYDCACSTGQFLKTMKGAFPTSYTIGQDLSPQMVKFATKRVDEIYCGNALEPKVPESSVDVVFVRFINSEVIKTDIAAMFIPPLVKCLKKDGYIIIFGHTPVLISAADLEMVPNIKIIQKVGGAQEWNGICQFYVCQRLY</sequence>
<proteinExistence type="predicted"/>
<keyword evidence="3" id="KW-1185">Reference proteome</keyword>
<feature type="domain" description="Methyltransferase type 11" evidence="1">
    <location>
        <begin position="261"/>
        <end position="354"/>
    </location>
</feature>
<dbReference type="EMBL" id="JBJQND010000007">
    <property type="protein sequence ID" value="KAL3871484.1"/>
    <property type="molecule type" value="Genomic_DNA"/>
</dbReference>
<accession>A0ABD3WC50</accession>